<feature type="transmembrane region" description="Helical" evidence="13">
    <location>
        <begin position="60"/>
        <end position="79"/>
    </location>
</feature>
<gene>
    <name evidence="15" type="ORF">JKK62_03450</name>
</gene>
<evidence type="ECO:0000256" key="4">
    <source>
        <dbReference type="ARBA" id="ARBA00022475"/>
    </source>
</evidence>
<dbReference type="GO" id="GO:0005886">
    <property type="term" value="C:plasma membrane"/>
    <property type="evidence" value="ECO:0007669"/>
    <property type="project" value="UniProtKB-SubCell"/>
</dbReference>
<dbReference type="RefSeq" id="WP_186833501.1">
    <property type="nucleotide sequence ID" value="NZ_JAEQMG010000041.1"/>
</dbReference>
<dbReference type="InterPro" id="IPR052348">
    <property type="entry name" value="Metallopeptidase_M50B"/>
</dbReference>
<evidence type="ECO:0000256" key="12">
    <source>
        <dbReference type="ARBA" id="ARBA00023136"/>
    </source>
</evidence>
<protein>
    <submittedName>
        <fullName evidence="15">Site-2 protease family protein</fullName>
    </submittedName>
</protein>
<dbReference type="PANTHER" id="PTHR35864">
    <property type="entry name" value="ZINC METALLOPROTEASE MJ0611-RELATED"/>
    <property type="match status" value="1"/>
</dbReference>
<keyword evidence="8" id="KW-0378">Hydrolase</keyword>
<keyword evidence="4" id="KW-1003">Cell membrane</keyword>
<reference evidence="15" key="1">
    <citation type="submission" date="2021-01" db="EMBL/GenBank/DDBJ databases">
        <title>Genome public.</title>
        <authorList>
            <person name="Liu C."/>
            <person name="Sun Q."/>
        </authorList>
    </citation>
    <scope>NUCLEOTIDE SEQUENCE</scope>
    <source>
        <strain evidence="15">M6</strain>
    </source>
</reference>
<feature type="domain" description="Peptidase M50" evidence="14">
    <location>
        <begin position="140"/>
        <end position="197"/>
    </location>
</feature>
<dbReference type="GO" id="GO:0006508">
    <property type="term" value="P:proteolysis"/>
    <property type="evidence" value="ECO:0007669"/>
    <property type="project" value="UniProtKB-KW"/>
</dbReference>
<name>A0A934TYM2_9FIRM</name>
<organism evidence="15 16">
    <name type="scientific">Ruminococcus difficilis</name>
    <dbReference type="NCBI Taxonomy" id="2763069"/>
    <lineage>
        <taxon>Bacteria</taxon>
        <taxon>Bacillati</taxon>
        <taxon>Bacillota</taxon>
        <taxon>Clostridia</taxon>
        <taxon>Eubacteriales</taxon>
        <taxon>Oscillospiraceae</taxon>
        <taxon>Ruminococcus</taxon>
    </lineage>
</organism>
<comment type="caution">
    <text evidence="15">The sequence shown here is derived from an EMBL/GenBank/DDBJ whole genome shotgun (WGS) entry which is preliminary data.</text>
</comment>
<dbReference type="CDD" id="cd06158">
    <property type="entry name" value="S2P-M50_like_1"/>
    <property type="match status" value="1"/>
</dbReference>
<accession>A0A934TYM2</accession>
<keyword evidence="12 13" id="KW-0472">Membrane</keyword>
<dbReference type="EMBL" id="JAEQMG010000041">
    <property type="protein sequence ID" value="MBK6087716.1"/>
    <property type="molecule type" value="Genomic_DNA"/>
</dbReference>
<keyword evidence="10 13" id="KW-1133">Transmembrane helix</keyword>
<evidence type="ECO:0000313" key="16">
    <source>
        <dbReference type="Proteomes" id="UP000633365"/>
    </source>
</evidence>
<evidence type="ECO:0000256" key="9">
    <source>
        <dbReference type="ARBA" id="ARBA00022833"/>
    </source>
</evidence>
<feature type="transmembrane region" description="Helical" evidence="13">
    <location>
        <begin position="181"/>
        <end position="201"/>
    </location>
</feature>
<keyword evidence="7" id="KW-0479">Metal-binding</keyword>
<keyword evidence="9" id="KW-0862">Zinc</keyword>
<feature type="transmembrane region" description="Helical" evidence="13">
    <location>
        <begin position="12"/>
        <end position="32"/>
    </location>
</feature>
<keyword evidence="11" id="KW-0482">Metalloprotease</keyword>
<evidence type="ECO:0000256" key="8">
    <source>
        <dbReference type="ARBA" id="ARBA00022801"/>
    </source>
</evidence>
<evidence type="ECO:0000256" key="13">
    <source>
        <dbReference type="SAM" id="Phobius"/>
    </source>
</evidence>
<evidence type="ECO:0000256" key="7">
    <source>
        <dbReference type="ARBA" id="ARBA00022723"/>
    </source>
</evidence>
<dbReference type="PANTHER" id="PTHR35864:SF1">
    <property type="entry name" value="ZINC METALLOPROTEASE YWHC-RELATED"/>
    <property type="match status" value="1"/>
</dbReference>
<evidence type="ECO:0000259" key="14">
    <source>
        <dbReference type="Pfam" id="PF02163"/>
    </source>
</evidence>
<feature type="transmembrane region" description="Helical" evidence="13">
    <location>
        <begin position="99"/>
        <end position="124"/>
    </location>
</feature>
<evidence type="ECO:0000256" key="6">
    <source>
        <dbReference type="ARBA" id="ARBA00022692"/>
    </source>
</evidence>
<proteinExistence type="inferred from homology"/>
<comment type="subcellular location">
    <subcellularLocation>
        <location evidence="2">Cell membrane</location>
        <topology evidence="2">Multi-pass membrane protein</topology>
    </subcellularLocation>
</comment>
<evidence type="ECO:0000256" key="10">
    <source>
        <dbReference type="ARBA" id="ARBA00022989"/>
    </source>
</evidence>
<evidence type="ECO:0000256" key="11">
    <source>
        <dbReference type="ARBA" id="ARBA00023049"/>
    </source>
</evidence>
<evidence type="ECO:0000256" key="2">
    <source>
        <dbReference type="ARBA" id="ARBA00004651"/>
    </source>
</evidence>
<dbReference type="GO" id="GO:0008237">
    <property type="term" value="F:metallopeptidase activity"/>
    <property type="evidence" value="ECO:0007669"/>
    <property type="project" value="UniProtKB-KW"/>
</dbReference>
<comment type="similarity">
    <text evidence="3">Belongs to the peptidase M50B family.</text>
</comment>
<evidence type="ECO:0000256" key="5">
    <source>
        <dbReference type="ARBA" id="ARBA00022670"/>
    </source>
</evidence>
<keyword evidence="6 13" id="KW-0812">Transmembrane</keyword>
<dbReference type="InterPro" id="IPR008915">
    <property type="entry name" value="Peptidase_M50"/>
</dbReference>
<keyword evidence="5 15" id="KW-0645">Protease</keyword>
<dbReference type="Pfam" id="PF02163">
    <property type="entry name" value="Peptidase_M50"/>
    <property type="match status" value="1"/>
</dbReference>
<dbReference type="GO" id="GO:0046872">
    <property type="term" value="F:metal ion binding"/>
    <property type="evidence" value="ECO:0007669"/>
    <property type="project" value="UniProtKB-KW"/>
</dbReference>
<dbReference type="InterPro" id="IPR044537">
    <property type="entry name" value="Rip2-like"/>
</dbReference>
<keyword evidence="16" id="KW-1185">Reference proteome</keyword>
<dbReference type="AlphaFoldDB" id="A0A934TYM2"/>
<evidence type="ECO:0000313" key="15">
    <source>
        <dbReference type="EMBL" id="MBK6087716.1"/>
    </source>
</evidence>
<feature type="transmembrane region" description="Helical" evidence="13">
    <location>
        <begin position="136"/>
        <end position="160"/>
    </location>
</feature>
<evidence type="ECO:0000256" key="1">
    <source>
        <dbReference type="ARBA" id="ARBA00001947"/>
    </source>
</evidence>
<comment type="cofactor">
    <cofactor evidence="1">
        <name>Zn(2+)</name>
        <dbReference type="ChEBI" id="CHEBI:29105"/>
    </cofactor>
</comment>
<sequence length="228" mass="25296">MLFSLLRGNLDFTAALTQVLAILVIVFLVLPFHEWAHAFTALKLGDTSVKYRGRLTLNPMAHIDPFGALALLLFGFGWAKPVPIDPRNFKNPKLGMGIVALMGPVANIVAAIVGGLIFHAIAAFAPDFFAGEGFGYYLDLFLVFYIQINVSLAVFNLLPIPPLDGSKILFVFLPDRAVAWFYRYQNIISIVLIALLWMGVLSVPLNFLSKYVLTFVNWITSLPFSFVK</sequence>
<evidence type="ECO:0000256" key="3">
    <source>
        <dbReference type="ARBA" id="ARBA00007931"/>
    </source>
</evidence>
<dbReference type="Proteomes" id="UP000633365">
    <property type="component" value="Unassembled WGS sequence"/>
</dbReference>